<comment type="caution">
    <text evidence="1">The sequence shown here is derived from an EMBL/GenBank/DDBJ whole genome shotgun (WGS) entry which is preliminary data.</text>
</comment>
<sequence>MPQAHHTSTSSKIGRRAFLFLLGFAGSTLLAEWLSVWQNRQRLDALLNQGIVRLEPHVGLTLP</sequence>
<dbReference type="EMBL" id="MJGC01000074">
    <property type="protein sequence ID" value="OEJ74036.1"/>
    <property type="molecule type" value="Genomic_DNA"/>
</dbReference>
<gene>
    <name evidence="1" type="ORF">BH720_16550</name>
</gene>
<proteinExistence type="predicted"/>
<name>A0A1E5QH70_9CYAN</name>
<accession>A0A1E5QH70</accession>
<evidence type="ECO:0000313" key="1">
    <source>
        <dbReference type="EMBL" id="OEJ74036.1"/>
    </source>
</evidence>
<dbReference type="AlphaFoldDB" id="A0A1E5QH70"/>
<reference evidence="1" key="1">
    <citation type="submission" date="2016-09" db="EMBL/GenBank/DDBJ databases">
        <title>Draft genome of thermotolerant cyanobacterium Desertifilum sp. strain IPPAS B-1220.</title>
        <authorList>
            <person name="Sinetova M.A."/>
            <person name="Bolakhan K."/>
            <person name="Zayadan B.K."/>
            <person name="Mironov K.S."/>
            <person name="Ustinova V."/>
            <person name="Kupriyanova E.V."/>
            <person name="Sidorov R.A."/>
            <person name="Skrypnik A.N."/>
            <person name="Gogoleva N.E."/>
            <person name="Gogolev Y.V."/>
            <person name="Los D.A."/>
        </authorList>
    </citation>
    <scope>NUCLEOTIDE SEQUENCE [LARGE SCALE GENOMIC DNA]</scope>
    <source>
        <strain evidence="1">IPPAS B-1220</strain>
    </source>
</reference>
<protein>
    <submittedName>
        <fullName evidence="1">Uncharacterized protein</fullName>
    </submittedName>
</protein>
<dbReference type="STRING" id="1781255.BH720_16550"/>
<organism evidence="1">
    <name type="scientific">Desertifilum tharense IPPAS B-1220</name>
    <dbReference type="NCBI Taxonomy" id="1781255"/>
    <lineage>
        <taxon>Bacteria</taxon>
        <taxon>Bacillati</taxon>
        <taxon>Cyanobacteriota</taxon>
        <taxon>Cyanophyceae</taxon>
        <taxon>Desertifilales</taxon>
        <taxon>Desertifilaceae</taxon>
        <taxon>Desertifilum</taxon>
    </lineage>
</organism>
<dbReference type="RefSeq" id="WP_069968331.1">
    <property type="nucleotide sequence ID" value="NZ_CM124774.1"/>
</dbReference>